<reference evidence="1" key="1">
    <citation type="submission" date="2021-06" db="EMBL/GenBank/DDBJ databases">
        <title>Comparative genomics, transcriptomics and evolutionary studies reveal genomic signatures of adaptation to plant cell wall in hemibiotrophic fungi.</title>
        <authorList>
            <consortium name="DOE Joint Genome Institute"/>
            <person name="Baroncelli R."/>
            <person name="Diaz J.F."/>
            <person name="Benocci T."/>
            <person name="Peng M."/>
            <person name="Battaglia E."/>
            <person name="Haridas S."/>
            <person name="Andreopoulos W."/>
            <person name="Labutti K."/>
            <person name="Pangilinan J."/>
            <person name="Floch G.L."/>
            <person name="Makela M.R."/>
            <person name="Henrissat B."/>
            <person name="Grigoriev I.V."/>
            <person name="Crouch J.A."/>
            <person name="De Vries R.P."/>
            <person name="Sukno S.A."/>
            <person name="Thon M.R."/>
        </authorList>
    </citation>
    <scope>NUCLEOTIDE SEQUENCE</scope>
    <source>
        <strain evidence="1">CBS 102054</strain>
    </source>
</reference>
<evidence type="ECO:0000313" key="2">
    <source>
        <dbReference type="Proteomes" id="UP001243989"/>
    </source>
</evidence>
<protein>
    <recommendedName>
        <fullName evidence="3">PiggyBac transposable element-derived protein 4 C-terminal zinc-ribbon domain-containing protein</fullName>
    </recommendedName>
</protein>
<dbReference type="EMBL" id="JAHMHQ010000031">
    <property type="protein sequence ID" value="KAK1623161.1"/>
    <property type="molecule type" value="Genomic_DNA"/>
</dbReference>
<evidence type="ECO:0008006" key="3">
    <source>
        <dbReference type="Google" id="ProtNLM"/>
    </source>
</evidence>
<gene>
    <name evidence="1" type="ORF">BDP81DRAFT_139960</name>
</gene>
<comment type="caution">
    <text evidence="1">The sequence shown here is derived from an EMBL/GenBank/DDBJ whole genome shotgun (WGS) entry which is preliminary data.</text>
</comment>
<name>A0AAJ0E918_9PEZI</name>
<keyword evidence="2" id="KW-1185">Reference proteome</keyword>
<organism evidence="1 2">
    <name type="scientific">Colletotrichum phormii</name>
    <dbReference type="NCBI Taxonomy" id="359342"/>
    <lineage>
        <taxon>Eukaryota</taxon>
        <taxon>Fungi</taxon>
        <taxon>Dikarya</taxon>
        <taxon>Ascomycota</taxon>
        <taxon>Pezizomycotina</taxon>
        <taxon>Sordariomycetes</taxon>
        <taxon>Hypocreomycetidae</taxon>
        <taxon>Glomerellales</taxon>
        <taxon>Glomerellaceae</taxon>
        <taxon>Colletotrichum</taxon>
        <taxon>Colletotrichum acutatum species complex</taxon>
    </lineage>
</organism>
<dbReference type="RefSeq" id="XP_060439156.1">
    <property type="nucleotide sequence ID" value="XM_060581818.1"/>
</dbReference>
<accession>A0AAJ0E918</accession>
<dbReference type="Proteomes" id="UP001243989">
    <property type="component" value="Unassembled WGS sequence"/>
</dbReference>
<sequence>MTYLLVPEQHVRDRRKNPSACVACTQQKRALGETTGNSRSHRKKTRSGCLQCGVALCNSDDCWYLFHSQSI</sequence>
<dbReference type="AlphaFoldDB" id="A0AAJ0E918"/>
<evidence type="ECO:0000313" key="1">
    <source>
        <dbReference type="EMBL" id="KAK1623161.1"/>
    </source>
</evidence>
<proteinExistence type="predicted"/>
<dbReference type="GeneID" id="85466680"/>